<feature type="domain" description="Transposase IS110-like N-terminal" evidence="4">
    <location>
        <begin position="26"/>
        <end position="144"/>
    </location>
</feature>
<keyword evidence="3 5" id="KW-0812">Transmembrane</keyword>
<dbReference type="GO" id="GO:0006313">
    <property type="term" value="P:DNA transposition"/>
    <property type="evidence" value="ECO:0007669"/>
    <property type="project" value="InterPro"/>
</dbReference>
<feature type="transmembrane region" description="Helical" evidence="3">
    <location>
        <begin position="342"/>
        <end position="364"/>
    </location>
</feature>
<keyword evidence="3" id="KW-1133">Transmembrane helix</keyword>
<dbReference type="Gene3D" id="1.20.1250.20">
    <property type="entry name" value="MFS general substrate transporter like domains"/>
    <property type="match status" value="1"/>
</dbReference>
<dbReference type="GO" id="GO:0004803">
    <property type="term" value="F:transposase activity"/>
    <property type="evidence" value="ECO:0007669"/>
    <property type="project" value="InterPro"/>
</dbReference>
<keyword evidence="2" id="KW-1003">Cell membrane</keyword>
<name>A0A8E3B298_RHILI</name>
<feature type="transmembrane region" description="Helical" evidence="3">
    <location>
        <begin position="195"/>
        <end position="216"/>
    </location>
</feature>
<gene>
    <name evidence="5" type="ORF">C8D77_12165</name>
</gene>
<dbReference type="InterPro" id="IPR010290">
    <property type="entry name" value="TM_effector"/>
</dbReference>
<dbReference type="AlphaFoldDB" id="A0A8E3B298"/>
<evidence type="ECO:0000259" key="4">
    <source>
        <dbReference type="Pfam" id="PF01548"/>
    </source>
</evidence>
<keyword evidence="3" id="KW-0472">Membrane</keyword>
<dbReference type="Proteomes" id="UP000245631">
    <property type="component" value="Unassembled WGS sequence"/>
</dbReference>
<dbReference type="InterPro" id="IPR036259">
    <property type="entry name" value="MFS_trans_sf"/>
</dbReference>
<evidence type="ECO:0000313" key="5">
    <source>
        <dbReference type="EMBL" id="PWJ86885.1"/>
    </source>
</evidence>
<evidence type="ECO:0000256" key="2">
    <source>
        <dbReference type="ARBA" id="ARBA00022475"/>
    </source>
</evidence>
<sequence length="421" mass="45969">MNRIICGVYVSKDWLDAHVWPGGAAARFANDAAGIAALWLFCRSHGAALAVMEASGGYERLGFMLLWAHGMPCGVVNAKSVRRFAEAMGYLEKTDRIEAAVIAHYGVVKNTVATPPPSAAQQRLAALVGWLCQIVGDATINKQRRSAARDAEVCASVEAMLAFLKREQRHLDGEIASMIDDDPLWARLERTFRSIWLATQVSSLGWLMQTVAISWLMATISNSDLMVALVQATSNLPAFILSVFAGALAGNFSRRRVMFAGLCPMVIASADRCCGARLCQSVDDPRLQLPDRMRGCSPQSRLAGLGWRYHGPTRCSCCRDLALRRLQYCTDSGPGTRRHHGCIVWAFSSFAVTTLTYLVPLGIWRCKWKVRSSPLPRESMRTAIHDGLRFTAISSEIGGKHPSLALLPLVVRDQPGGGPLA</sequence>
<reference evidence="5 6" key="1">
    <citation type="submission" date="2018-05" db="EMBL/GenBank/DDBJ databases">
        <title>Genomic Encyclopedia of Type Strains, Phase IV (KMG-IV): sequencing the most valuable type-strain genomes for metagenomic binning, comparative biology and taxonomic classification.</title>
        <authorList>
            <person name="Goeker M."/>
        </authorList>
    </citation>
    <scope>NUCLEOTIDE SEQUENCE [LARGE SCALE GENOMIC DNA]</scope>
    <source>
        <strain evidence="5 6">DSM 2626</strain>
    </source>
</reference>
<dbReference type="SUPFAM" id="SSF103473">
    <property type="entry name" value="MFS general substrate transporter"/>
    <property type="match status" value="1"/>
</dbReference>
<comment type="caution">
    <text evidence="5">The sequence shown here is derived from an EMBL/GenBank/DDBJ whole genome shotgun (WGS) entry which is preliminary data.</text>
</comment>
<accession>A0A8E3B298</accession>
<feature type="transmembrane region" description="Helical" evidence="3">
    <location>
        <begin position="228"/>
        <end position="249"/>
    </location>
</feature>
<dbReference type="PANTHER" id="PTHR33055">
    <property type="entry name" value="TRANSPOSASE FOR INSERTION SEQUENCE ELEMENT IS1111A"/>
    <property type="match status" value="1"/>
</dbReference>
<dbReference type="Pfam" id="PF01548">
    <property type="entry name" value="DEDD_Tnp_IS110"/>
    <property type="match status" value="1"/>
</dbReference>
<dbReference type="EMBL" id="QGGH01000021">
    <property type="protein sequence ID" value="PWJ86885.1"/>
    <property type="molecule type" value="Genomic_DNA"/>
</dbReference>
<dbReference type="GO" id="GO:0003677">
    <property type="term" value="F:DNA binding"/>
    <property type="evidence" value="ECO:0007669"/>
    <property type="project" value="InterPro"/>
</dbReference>
<dbReference type="InterPro" id="IPR002525">
    <property type="entry name" value="Transp_IS110-like_N"/>
</dbReference>
<keyword evidence="1" id="KW-0813">Transport</keyword>
<protein>
    <submittedName>
        <fullName evidence="5">Transmembrane secretion effector</fullName>
    </submittedName>
</protein>
<proteinExistence type="predicted"/>
<evidence type="ECO:0000313" key="6">
    <source>
        <dbReference type="Proteomes" id="UP000245631"/>
    </source>
</evidence>
<dbReference type="InterPro" id="IPR047650">
    <property type="entry name" value="Transpos_IS110"/>
</dbReference>
<evidence type="ECO:0000256" key="3">
    <source>
        <dbReference type="SAM" id="Phobius"/>
    </source>
</evidence>
<dbReference type="PANTHER" id="PTHR33055:SF13">
    <property type="entry name" value="TRANSPOSASE"/>
    <property type="match status" value="1"/>
</dbReference>
<organism evidence="5 6">
    <name type="scientific">Rhizobium loti</name>
    <name type="common">Mesorhizobium loti</name>
    <dbReference type="NCBI Taxonomy" id="381"/>
    <lineage>
        <taxon>Bacteria</taxon>
        <taxon>Pseudomonadati</taxon>
        <taxon>Pseudomonadota</taxon>
        <taxon>Alphaproteobacteria</taxon>
        <taxon>Hyphomicrobiales</taxon>
        <taxon>Phyllobacteriaceae</taxon>
        <taxon>Mesorhizobium</taxon>
    </lineage>
</organism>
<dbReference type="Pfam" id="PF05977">
    <property type="entry name" value="MFS_3"/>
    <property type="match status" value="2"/>
</dbReference>
<evidence type="ECO:0000256" key="1">
    <source>
        <dbReference type="ARBA" id="ARBA00022448"/>
    </source>
</evidence>